<evidence type="ECO:0000256" key="2">
    <source>
        <dbReference type="ARBA" id="ARBA00022525"/>
    </source>
</evidence>
<feature type="domain" description="VWFA" evidence="4">
    <location>
        <begin position="8"/>
        <end position="221"/>
    </location>
</feature>
<dbReference type="InterPro" id="IPR036465">
    <property type="entry name" value="vWFA_dom_sf"/>
</dbReference>
<evidence type="ECO:0000313" key="5">
    <source>
        <dbReference type="EMBL" id="MBA2893422.1"/>
    </source>
</evidence>
<dbReference type="InterPro" id="IPR052969">
    <property type="entry name" value="Thr-specific_kinase-like"/>
</dbReference>
<proteinExistence type="predicted"/>
<dbReference type="EMBL" id="JACDUR010000005">
    <property type="protein sequence ID" value="MBA2893422.1"/>
    <property type="molecule type" value="Genomic_DNA"/>
</dbReference>
<evidence type="ECO:0000256" key="1">
    <source>
        <dbReference type="ARBA" id="ARBA00004613"/>
    </source>
</evidence>
<dbReference type="SMART" id="SM00327">
    <property type="entry name" value="VWA"/>
    <property type="match status" value="1"/>
</dbReference>
<dbReference type="AlphaFoldDB" id="A0A7W0HS17"/>
<protein>
    <recommendedName>
        <fullName evidence="4">VWFA domain-containing protein</fullName>
    </recommendedName>
</protein>
<keyword evidence="2" id="KW-0964">Secreted</keyword>
<dbReference type="SUPFAM" id="SSF53300">
    <property type="entry name" value="vWA-like"/>
    <property type="match status" value="1"/>
</dbReference>
<keyword evidence="3" id="KW-0732">Signal</keyword>
<dbReference type="Gene3D" id="3.40.50.410">
    <property type="entry name" value="von Willebrand factor, type A domain"/>
    <property type="match status" value="1"/>
</dbReference>
<dbReference type="PANTHER" id="PTHR47763">
    <property type="entry name" value="ALPHA-PROTEIN KINASE VWKA"/>
    <property type="match status" value="1"/>
</dbReference>
<gene>
    <name evidence="5" type="ORF">HNR30_004783</name>
</gene>
<dbReference type="PANTHER" id="PTHR47763:SF4">
    <property type="entry name" value="ALPHA-PROTEIN KINASE VWKA"/>
    <property type="match status" value="1"/>
</dbReference>
<evidence type="ECO:0000313" key="6">
    <source>
        <dbReference type="Proteomes" id="UP000530928"/>
    </source>
</evidence>
<keyword evidence="6" id="KW-1185">Reference proteome</keyword>
<dbReference type="RefSeq" id="WP_181612235.1">
    <property type="nucleotide sequence ID" value="NZ_BAABAM010000017.1"/>
</dbReference>
<evidence type="ECO:0000259" key="4">
    <source>
        <dbReference type="SMART" id="SM00327"/>
    </source>
</evidence>
<reference evidence="5 6" key="1">
    <citation type="submission" date="2020-07" db="EMBL/GenBank/DDBJ databases">
        <title>Genomic Encyclopedia of Type Strains, Phase IV (KMG-IV): sequencing the most valuable type-strain genomes for metagenomic binning, comparative biology and taxonomic classification.</title>
        <authorList>
            <person name="Goeker M."/>
        </authorList>
    </citation>
    <scope>NUCLEOTIDE SEQUENCE [LARGE SCALE GENOMIC DNA]</scope>
    <source>
        <strain evidence="5 6">DSM 45533</strain>
    </source>
</reference>
<accession>A0A7W0HS17</accession>
<evidence type="ECO:0000256" key="3">
    <source>
        <dbReference type="ARBA" id="ARBA00022729"/>
    </source>
</evidence>
<organism evidence="5 6">
    <name type="scientific">Nonomuraea soli</name>
    <dbReference type="NCBI Taxonomy" id="1032476"/>
    <lineage>
        <taxon>Bacteria</taxon>
        <taxon>Bacillati</taxon>
        <taxon>Actinomycetota</taxon>
        <taxon>Actinomycetes</taxon>
        <taxon>Streptosporangiales</taxon>
        <taxon>Streptosporangiaceae</taxon>
        <taxon>Nonomuraea</taxon>
    </lineage>
</organism>
<comment type="subcellular location">
    <subcellularLocation>
        <location evidence="1">Secreted</location>
    </subcellularLocation>
</comment>
<dbReference type="CDD" id="cd00198">
    <property type="entry name" value="vWFA"/>
    <property type="match status" value="1"/>
</dbReference>
<dbReference type="Pfam" id="PF25106">
    <property type="entry name" value="VWA_4"/>
    <property type="match status" value="1"/>
</dbReference>
<name>A0A7W0HS17_9ACTN</name>
<sequence>MSSNPQYAVDIVLCVDVTGSMAPVIDTVREGALSFHEQLGDAMARKNTSIARLRIRVIAFRDFADKADNAIEQTGFLTIPEQSETFERFVRGLRAEDGGDAPESGLEALAMAVRSPWERGLEERRHVVVMFTDAPAHPLGTGRKASTYPAGIASSMEELAAQWGATSGQDAVMEYAAKRMLIFAPDEEPWNRIADEWNNVGFFPSQAGTGLEEWEMAEVINFIAGGL</sequence>
<dbReference type="InterPro" id="IPR002035">
    <property type="entry name" value="VWF_A"/>
</dbReference>
<comment type="caution">
    <text evidence="5">The sequence shown here is derived from an EMBL/GenBank/DDBJ whole genome shotgun (WGS) entry which is preliminary data.</text>
</comment>
<dbReference type="InterPro" id="IPR056861">
    <property type="entry name" value="HMCN1-like_VWA"/>
</dbReference>
<dbReference type="Proteomes" id="UP000530928">
    <property type="component" value="Unassembled WGS sequence"/>
</dbReference>